<evidence type="ECO:0000313" key="2">
    <source>
        <dbReference type="EMBL" id="MPM28380.1"/>
    </source>
</evidence>
<keyword evidence="1" id="KW-0812">Transmembrane</keyword>
<dbReference type="InterPro" id="IPR001872">
    <property type="entry name" value="Peptidase_A8"/>
</dbReference>
<comment type="caution">
    <text evidence="2">The sequence shown here is derived from an EMBL/GenBank/DDBJ whole genome shotgun (WGS) entry which is preliminary data.</text>
</comment>
<keyword evidence="1" id="KW-1133">Transmembrane helix</keyword>
<name>A0A644YJ26_9ZZZZ</name>
<proteinExistence type="predicted"/>
<keyword evidence="2" id="KW-0449">Lipoprotein</keyword>
<dbReference type="GO" id="GO:0006508">
    <property type="term" value="P:proteolysis"/>
    <property type="evidence" value="ECO:0007669"/>
    <property type="project" value="InterPro"/>
</dbReference>
<dbReference type="GO" id="GO:0004190">
    <property type="term" value="F:aspartic-type endopeptidase activity"/>
    <property type="evidence" value="ECO:0007669"/>
    <property type="project" value="UniProtKB-EC"/>
</dbReference>
<feature type="transmembrane region" description="Helical" evidence="1">
    <location>
        <begin position="53"/>
        <end position="73"/>
    </location>
</feature>
<dbReference type="EC" id="3.4.23.36" evidence="2"/>
<sequence length="80" mass="9176">MNVPATTFRKMYVWNRNKMKKLLQIFIPFMIALLLDGLTKAWAEQAISSPILILGNFFRFTLGYNTGVAFGLLRTVGYSR</sequence>
<dbReference type="GO" id="GO:0016020">
    <property type="term" value="C:membrane"/>
    <property type="evidence" value="ECO:0007669"/>
    <property type="project" value="InterPro"/>
</dbReference>
<keyword evidence="2" id="KW-0378">Hydrolase</keyword>
<protein>
    <submittedName>
        <fullName evidence="2">Lipoprotein signal peptidase</fullName>
        <ecNumber evidence="2">3.4.23.36</ecNumber>
    </submittedName>
</protein>
<accession>A0A644YJ26</accession>
<keyword evidence="1" id="KW-0472">Membrane</keyword>
<reference evidence="2" key="1">
    <citation type="submission" date="2019-08" db="EMBL/GenBank/DDBJ databases">
        <authorList>
            <person name="Kucharzyk K."/>
            <person name="Murdoch R.W."/>
            <person name="Higgins S."/>
            <person name="Loffler F."/>
        </authorList>
    </citation>
    <scope>NUCLEOTIDE SEQUENCE</scope>
</reference>
<dbReference type="AlphaFoldDB" id="A0A644YJ26"/>
<dbReference type="Pfam" id="PF01252">
    <property type="entry name" value="Peptidase_A8"/>
    <property type="match status" value="1"/>
</dbReference>
<gene>
    <name evidence="2" type="primary">lspA_25</name>
    <name evidence="2" type="ORF">SDC9_74902</name>
</gene>
<evidence type="ECO:0000256" key="1">
    <source>
        <dbReference type="SAM" id="Phobius"/>
    </source>
</evidence>
<organism evidence="2">
    <name type="scientific">bioreactor metagenome</name>
    <dbReference type="NCBI Taxonomy" id="1076179"/>
    <lineage>
        <taxon>unclassified sequences</taxon>
        <taxon>metagenomes</taxon>
        <taxon>ecological metagenomes</taxon>
    </lineage>
</organism>
<dbReference type="EMBL" id="VSSQ01005238">
    <property type="protein sequence ID" value="MPM28380.1"/>
    <property type="molecule type" value="Genomic_DNA"/>
</dbReference>